<feature type="domain" description="Fimbrial-type adhesion" evidence="2">
    <location>
        <begin position="47"/>
        <end position="195"/>
    </location>
</feature>
<accession>A0A4V6KL97</accession>
<organism evidence="3">
    <name type="scientific">Serratia fonticola</name>
    <dbReference type="NCBI Taxonomy" id="47917"/>
    <lineage>
        <taxon>Bacteria</taxon>
        <taxon>Pseudomonadati</taxon>
        <taxon>Pseudomonadota</taxon>
        <taxon>Gammaproteobacteria</taxon>
        <taxon>Enterobacterales</taxon>
        <taxon>Yersiniaceae</taxon>
        <taxon>Serratia</taxon>
    </lineage>
</organism>
<dbReference type="InterPro" id="IPR008966">
    <property type="entry name" value="Adhesion_dom_sf"/>
</dbReference>
<dbReference type="AlphaFoldDB" id="A0A4V6KL97"/>
<gene>
    <name evidence="3" type="primary">papK_1</name>
    <name evidence="3" type="ORF">NCTC12965_00986</name>
</gene>
<dbReference type="Gene3D" id="2.60.40.1090">
    <property type="entry name" value="Fimbrial-type adhesion domain"/>
    <property type="match status" value="1"/>
</dbReference>
<dbReference type="EMBL" id="CABEEZ010000020">
    <property type="protein sequence ID" value="VTR20248.1"/>
    <property type="molecule type" value="Genomic_DNA"/>
</dbReference>
<evidence type="ECO:0000259" key="2">
    <source>
        <dbReference type="Pfam" id="PF00419"/>
    </source>
</evidence>
<proteinExistence type="predicted"/>
<evidence type="ECO:0000256" key="1">
    <source>
        <dbReference type="SAM" id="SignalP"/>
    </source>
</evidence>
<dbReference type="PANTHER" id="PTHR33420:SF26">
    <property type="entry name" value="FIMBRIAL SUBUNIT"/>
    <property type="match status" value="1"/>
</dbReference>
<feature type="chain" id="PRO_5020934564" evidence="1">
    <location>
        <begin position="41"/>
        <end position="195"/>
    </location>
</feature>
<protein>
    <submittedName>
        <fullName evidence="3">Fimbrial adapter papK</fullName>
    </submittedName>
</protein>
<dbReference type="GO" id="GO:0043709">
    <property type="term" value="P:cell adhesion involved in single-species biofilm formation"/>
    <property type="evidence" value="ECO:0007669"/>
    <property type="project" value="TreeGrafter"/>
</dbReference>
<name>A0A4V6KL97_SERFO</name>
<evidence type="ECO:0000313" key="3">
    <source>
        <dbReference type="EMBL" id="VTR20248.1"/>
    </source>
</evidence>
<feature type="signal peptide" evidence="1">
    <location>
        <begin position="1"/>
        <end position="40"/>
    </location>
</feature>
<dbReference type="InterPro" id="IPR050263">
    <property type="entry name" value="Bact_Fimbrial_Adh_Pro"/>
</dbReference>
<dbReference type="InterPro" id="IPR036937">
    <property type="entry name" value="Adhesion_dom_fimbrial_sf"/>
</dbReference>
<sequence length="195" mass="20731">MNKVHEMKRKLGKRQRTVHPRSGAAALLLALIVVPPVTQAADDNNVHLHGALVAEPCVIPSGDEEITLDFGTIIDKYLYLNTRTLGQAFEIHLEDCDLTLGKTVSVSFTGTESSVLPGLLALDGSSGATGIAIGLETLSAQALPLNQASDKVQLQAGSTSIALKAYVQGEPDALREQSIKRGPFSAVATFHLDYE</sequence>
<keyword evidence="1" id="KW-0732">Signal</keyword>
<dbReference type="Pfam" id="PF00419">
    <property type="entry name" value="Fimbrial"/>
    <property type="match status" value="1"/>
</dbReference>
<reference evidence="3" key="1">
    <citation type="submission" date="2019-05" db="EMBL/GenBank/DDBJ databases">
        <authorList>
            <consortium name="Pathogen Informatics"/>
        </authorList>
    </citation>
    <scope>NUCLEOTIDE SEQUENCE [LARGE SCALE GENOMIC DNA]</scope>
    <source>
        <strain evidence="3">NCTC12965</strain>
    </source>
</reference>
<dbReference type="PANTHER" id="PTHR33420">
    <property type="entry name" value="FIMBRIAL SUBUNIT ELFA-RELATED"/>
    <property type="match status" value="1"/>
</dbReference>
<dbReference type="GO" id="GO:0009289">
    <property type="term" value="C:pilus"/>
    <property type="evidence" value="ECO:0007669"/>
    <property type="project" value="InterPro"/>
</dbReference>
<dbReference type="SUPFAM" id="SSF49401">
    <property type="entry name" value="Bacterial adhesins"/>
    <property type="match status" value="1"/>
</dbReference>
<dbReference type="InterPro" id="IPR000259">
    <property type="entry name" value="Adhesion_dom_fimbrial"/>
</dbReference>